<keyword evidence="4" id="KW-1185">Reference proteome</keyword>
<dbReference type="EMBL" id="JTDW01000004">
    <property type="protein sequence ID" value="KJD36300.1"/>
    <property type="molecule type" value="Genomic_DNA"/>
</dbReference>
<dbReference type="Proteomes" id="UP000032578">
    <property type="component" value="Unassembled WGS sequence"/>
</dbReference>
<name>A0A0D7WAU4_9FLAO</name>
<dbReference type="Pfam" id="PF13478">
    <property type="entry name" value="XdhC_C"/>
    <property type="match status" value="1"/>
</dbReference>
<dbReference type="PANTHER" id="PTHR30388:SF6">
    <property type="entry name" value="XANTHINE DEHYDROGENASE SUBUNIT A-RELATED"/>
    <property type="match status" value="1"/>
</dbReference>
<sequence>MTHEFKNIVEEAFKAKSKGLKSVLATVVALDGSSYRKPGVRMLTLENETMVGAVSGGCVEKEVLLQSKQVFKTGASRMMTYDGRYRLGCEGVLYILLELFNLNSEFEASFFKTLKSRINFQIKSFYKKQEGVFNGIGSCVFLNDKAFSISKLKVNLKLQVFSQILKPLFKLVIIGAEHDAVELCKYAALTGWEVTVISGVSELKSIDSFPGASLLVTTTPEAINTFAIDNQTAIVLMTHNFAYDLRYLVALKNTSPNYIGLLGSVKRREDLLNQFMEYCPNISNDFLDTIHGPAGLSIGSITPQEIAVSIISEILAYTRDIKPLSLSKKTGRIHSK</sequence>
<dbReference type="PANTHER" id="PTHR30388">
    <property type="entry name" value="ALDEHYDE OXIDOREDUCTASE MOLYBDENUM COFACTOR ASSEMBLY PROTEIN"/>
    <property type="match status" value="1"/>
</dbReference>
<dbReference type="AlphaFoldDB" id="A0A0D7WAU4"/>
<gene>
    <name evidence="3" type="ORF">PW52_06845</name>
</gene>
<organism evidence="3 4">
    <name type="scientific">Neotamlana sedimentorum</name>
    <dbReference type="NCBI Taxonomy" id="1435349"/>
    <lineage>
        <taxon>Bacteria</taxon>
        <taxon>Pseudomonadati</taxon>
        <taxon>Bacteroidota</taxon>
        <taxon>Flavobacteriia</taxon>
        <taxon>Flavobacteriales</taxon>
        <taxon>Flavobacteriaceae</taxon>
        <taxon>Neotamlana</taxon>
    </lineage>
</organism>
<evidence type="ECO:0000313" key="4">
    <source>
        <dbReference type="Proteomes" id="UP000032578"/>
    </source>
</evidence>
<dbReference type="InterPro" id="IPR052698">
    <property type="entry name" value="MoCofactor_Util/Proc"/>
</dbReference>
<evidence type="ECO:0000259" key="1">
    <source>
        <dbReference type="Pfam" id="PF02625"/>
    </source>
</evidence>
<dbReference type="RefSeq" id="WP_044632168.1">
    <property type="nucleotide sequence ID" value="NZ_JTDW01000004.1"/>
</dbReference>
<reference evidence="3 4" key="1">
    <citation type="submission" date="2014-11" db="EMBL/GenBank/DDBJ databases">
        <title>Tamlana sedimentorum sp. nov., isolated from shallow sand sediments of the Sea of Japan.</title>
        <authorList>
            <person name="Romanenko L.A."/>
        </authorList>
    </citation>
    <scope>NUCLEOTIDE SEQUENCE [LARGE SCALE GENOMIC DNA]</scope>
    <source>
        <strain evidence="3 4">JCM 19808</strain>
    </source>
</reference>
<dbReference type="InterPro" id="IPR003777">
    <property type="entry name" value="XdhC_CoxI"/>
</dbReference>
<proteinExistence type="predicted"/>
<feature type="domain" description="XdhC Rossmann" evidence="2">
    <location>
        <begin position="171"/>
        <end position="314"/>
    </location>
</feature>
<evidence type="ECO:0000313" key="3">
    <source>
        <dbReference type="EMBL" id="KJD36300.1"/>
    </source>
</evidence>
<dbReference type="PATRIC" id="fig|1435349.4.peg.2335"/>
<feature type="domain" description="XdhC- CoxI" evidence="1">
    <location>
        <begin position="18"/>
        <end position="82"/>
    </location>
</feature>
<dbReference type="Pfam" id="PF02625">
    <property type="entry name" value="XdhC_CoxI"/>
    <property type="match status" value="1"/>
</dbReference>
<dbReference type="InterPro" id="IPR027051">
    <property type="entry name" value="XdhC_Rossmann_dom"/>
</dbReference>
<accession>A0A0D7WAU4</accession>
<dbReference type="Gene3D" id="3.40.50.720">
    <property type="entry name" value="NAD(P)-binding Rossmann-like Domain"/>
    <property type="match status" value="1"/>
</dbReference>
<evidence type="ECO:0000259" key="2">
    <source>
        <dbReference type="Pfam" id="PF13478"/>
    </source>
</evidence>
<comment type="caution">
    <text evidence="3">The sequence shown here is derived from an EMBL/GenBank/DDBJ whole genome shotgun (WGS) entry which is preliminary data.</text>
</comment>
<protein>
    <recommendedName>
        <fullName evidence="5">XshC-Cox1-family protein</fullName>
    </recommendedName>
</protein>
<dbReference type="STRING" id="1435349.PW52_06845"/>
<dbReference type="OrthoDB" id="9773039at2"/>
<evidence type="ECO:0008006" key="5">
    <source>
        <dbReference type="Google" id="ProtNLM"/>
    </source>
</evidence>